<feature type="region of interest" description="Disordered" evidence="5">
    <location>
        <begin position="399"/>
        <end position="420"/>
    </location>
</feature>
<dbReference type="InterPro" id="IPR041680">
    <property type="entry name" value="PH_8"/>
</dbReference>
<dbReference type="FunFam" id="2.40.160.120:FF:000001">
    <property type="entry name" value="Oxysterol-binding protein"/>
    <property type="match status" value="1"/>
</dbReference>
<dbReference type="GO" id="GO:0032934">
    <property type="term" value="F:sterol binding"/>
    <property type="evidence" value="ECO:0007669"/>
    <property type="project" value="TreeGrafter"/>
</dbReference>
<keyword evidence="2" id="KW-0813">Transport</keyword>
<evidence type="ECO:0000259" key="7">
    <source>
        <dbReference type="PROSITE" id="PS50866"/>
    </source>
</evidence>
<dbReference type="Gene3D" id="2.40.160.120">
    <property type="match status" value="1"/>
</dbReference>
<dbReference type="Pfam" id="PF01237">
    <property type="entry name" value="Oxysterol_BP"/>
    <property type="match status" value="1"/>
</dbReference>
<accession>A0A1Y2FJK6</accession>
<dbReference type="Gene3D" id="2.60.120.680">
    <property type="entry name" value="GOLD domain"/>
    <property type="match status" value="1"/>
</dbReference>
<dbReference type="GO" id="GO:0035621">
    <property type="term" value="P:ER to Golgi ceramide transport"/>
    <property type="evidence" value="ECO:0007669"/>
    <property type="project" value="TreeGrafter"/>
</dbReference>
<gene>
    <name evidence="8" type="ORF">BCR37DRAFT_279859</name>
</gene>
<dbReference type="STRING" id="56484.A0A1Y2FJK6"/>
<feature type="region of interest" description="Disordered" evidence="5">
    <location>
        <begin position="436"/>
        <end position="462"/>
    </location>
</feature>
<dbReference type="GO" id="GO:0005829">
    <property type="term" value="C:cytosol"/>
    <property type="evidence" value="ECO:0007669"/>
    <property type="project" value="TreeGrafter"/>
</dbReference>
<dbReference type="PROSITE" id="PS50866">
    <property type="entry name" value="GOLD"/>
    <property type="match status" value="1"/>
</dbReference>
<dbReference type="GO" id="GO:0032541">
    <property type="term" value="C:cortical endoplasmic reticulum"/>
    <property type="evidence" value="ECO:0007669"/>
    <property type="project" value="TreeGrafter"/>
</dbReference>
<name>A0A1Y2FJK6_PROLT</name>
<reference evidence="8 9" key="1">
    <citation type="submission" date="2016-07" db="EMBL/GenBank/DDBJ databases">
        <title>Pervasive Adenine N6-methylation of Active Genes in Fungi.</title>
        <authorList>
            <consortium name="DOE Joint Genome Institute"/>
            <person name="Mondo S.J."/>
            <person name="Dannebaum R.O."/>
            <person name="Kuo R.C."/>
            <person name="Labutti K."/>
            <person name="Haridas S."/>
            <person name="Kuo A."/>
            <person name="Salamov A."/>
            <person name="Ahrendt S.R."/>
            <person name="Lipzen A."/>
            <person name="Sullivan W."/>
            <person name="Andreopoulos W.B."/>
            <person name="Clum A."/>
            <person name="Lindquist E."/>
            <person name="Daum C."/>
            <person name="Ramamoorthy G.K."/>
            <person name="Gryganskyi A."/>
            <person name="Culley D."/>
            <person name="Magnuson J.K."/>
            <person name="James T.Y."/>
            <person name="O'Malley M.A."/>
            <person name="Stajich J.E."/>
            <person name="Spatafora J.W."/>
            <person name="Visel A."/>
            <person name="Grigoriev I.V."/>
        </authorList>
    </citation>
    <scope>NUCLEOTIDE SEQUENCE [LARGE SCALE GENOMIC DNA]</scope>
    <source>
        <strain evidence="8 9">12-1054</strain>
    </source>
</reference>
<dbReference type="GO" id="GO:0097038">
    <property type="term" value="C:perinuclear endoplasmic reticulum"/>
    <property type="evidence" value="ECO:0007669"/>
    <property type="project" value="TreeGrafter"/>
</dbReference>
<organism evidence="8 9">
    <name type="scientific">Protomyces lactucae-debilis</name>
    <dbReference type="NCBI Taxonomy" id="2754530"/>
    <lineage>
        <taxon>Eukaryota</taxon>
        <taxon>Fungi</taxon>
        <taxon>Dikarya</taxon>
        <taxon>Ascomycota</taxon>
        <taxon>Taphrinomycotina</taxon>
        <taxon>Taphrinomycetes</taxon>
        <taxon>Taphrinales</taxon>
        <taxon>Protomycetaceae</taxon>
        <taxon>Protomyces</taxon>
    </lineage>
</organism>
<dbReference type="InterPro" id="IPR036598">
    <property type="entry name" value="GOLD_dom_sf"/>
</dbReference>
<dbReference type="SMART" id="SM00233">
    <property type="entry name" value="PH"/>
    <property type="match status" value="1"/>
</dbReference>
<dbReference type="SUPFAM" id="SSF50729">
    <property type="entry name" value="PH domain-like"/>
    <property type="match status" value="1"/>
</dbReference>
<dbReference type="PANTHER" id="PTHR10972:SF203">
    <property type="entry name" value="OXYSTEROL-BINDING PROTEIN HOMOLOG 3"/>
    <property type="match status" value="1"/>
</dbReference>
<dbReference type="Pfam" id="PF15409">
    <property type="entry name" value="PH_8"/>
    <property type="match status" value="1"/>
</dbReference>
<dbReference type="GO" id="GO:0006887">
    <property type="term" value="P:exocytosis"/>
    <property type="evidence" value="ECO:0007669"/>
    <property type="project" value="TreeGrafter"/>
</dbReference>
<feature type="region of interest" description="Disordered" evidence="5">
    <location>
        <begin position="744"/>
        <end position="803"/>
    </location>
</feature>
<dbReference type="InterPro" id="IPR037239">
    <property type="entry name" value="OSBP_sf"/>
</dbReference>
<protein>
    <submittedName>
        <fullName evidence="8">Oxysterol-binding protein-domain-containing protein</fullName>
    </submittedName>
</protein>
<dbReference type="GO" id="GO:0120009">
    <property type="term" value="P:intermembrane lipid transfer"/>
    <property type="evidence" value="ECO:0007669"/>
    <property type="project" value="UniProtKB-ARBA"/>
</dbReference>
<dbReference type="Proteomes" id="UP000193685">
    <property type="component" value="Unassembled WGS sequence"/>
</dbReference>
<dbReference type="GO" id="GO:0034727">
    <property type="term" value="P:piecemeal microautophagy of the nucleus"/>
    <property type="evidence" value="ECO:0007669"/>
    <property type="project" value="TreeGrafter"/>
</dbReference>
<feature type="compositionally biased region" description="Basic and acidic residues" evidence="5">
    <location>
        <begin position="749"/>
        <end position="773"/>
    </location>
</feature>
<keyword evidence="9" id="KW-1185">Reference proteome</keyword>
<proteinExistence type="inferred from homology"/>
<dbReference type="OMA" id="SYFVRWV"/>
<dbReference type="PROSITE" id="PS50003">
    <property type="entry name" value="PH_DOMAIN"/>
    <property type="match status" value="1"/>
</dbReference>
<sequence length="833" mass="92448">MDLKLEQVEVHSRDIFVRYMSAKAGQSLYYSIKPERHSICYGLYKTSRERAGASSLNAKQKSSTSLATGLSLGDRLDSAGLRLVQNGGKIPGGKVTKGTFACQEDGMYALVFDNTFSKQTAKRVLFIIQVESTAGVHAHPSNAQLVDDDRWKAEAQADHLTGYLLKRRRKKLQGWASRYFVLDFGDNALHYYLNSSATAQRGAIPLKLAVISADAARLEINVDSGAEVWNLRARNSGAFSMWCQALLAATKIKDVPRVQPGGSPATAPDKQTWLRIGAISQSLTEVQASLRETLNEDKLDTPKSETGRPFWPRRKSQLEPMVPSADDASQMKLSLTKRTMLISAEAQLSHAVQKLNALLTEHKLGMSFAPRLSIDSTRSVDDVFEDANEVWTDDGLLVAHHDSDDNSDMDTDKQDSDGESDLDVAETLLSPQLAQPVHQRDLYPLNESTPTRRSTVPPILDQPPSLAAMLRKSLGSDISAQSAPAGSNEPLSLVQRVAEDFEYASLLDQAARAKTDDGSRILLVAAFAVSGFASMRHRVRAIRKPFNPLLGETYELCRPEQGFRLLAEKVVHRPTVGVALQCESRQWTMTQYAATSQKFYGKSLELITQGQTTIAMGDDVFSYEKPICYLRNAAMGEKYLEPAGEMTIAGWNGDRAVVQFKAGGLFSGRSEEVTITAVDKFHQAYDKSLTGTWTSSLRWNSTDDHDGHIAWQAGALLPEPEEHCGFPVFTAQLNEVTPLEEGKLAPTDARLRPDLRAREEGRLDDAQRLKEQLEGQQRQRRQAGQELTKPLFFEPAEDGQQQSWRLRTDADGDYWGRRKRGDWQGLPQIFELS</sequence>
<evidence type="ECO:0000256" key="5">
    <source>
        <dbReference type="SAM" id="MobiDB-lite"/>
    </source>
</evidence>
<comment type="similarity">
    <text evidence="1">Belongs to the OSBP family.</text>
</comment>
<feature type="domain" description="PH" evidence="6">
    <location>
        <begin position="157"/>
        <end position="251"/>
    </location>
</feature>
<evidence type="ECO:0000313" key="8">
    <source>
        <dbReference type="EMBL" id="ORY83777.1"/>
    </source>
</evidence>
<keyword evidence="4" id="KW-0446">Lipid-binding</keyword>
<dbReference type="AlphaFoldDB" id="A0A1Y2FJK6"/>
<evidence type="ECO:0000313" key="9">
    <source>
        <dbReference type="Proteomes" id="UP000193685"/>
    </source>
</evidence>
<keyword evidence="3" id="KW-0445">Lipid transport</keyword>
<dbReference type="GeneID" id="63783412"/>
<dbReference type="InterPro" id="IPR001849">
    <property type="entry name" value="PH_domain"/>
</dbReference>
<dbReference type="RefSeq" id="XP_040726072.1">
    <property type="nucleotide sequence ID" value="XM_040866813.1"/>
</dbReference>
<dbReference type="InterPro" id="IPR009038">
    <property type="entry name" value="GOLD_dom"/>
</dbReference>
<dbReference type="OrthoDB" id="1854502at2759"/>
<dbReference type="SUPFAM" id="SSF144000">
    <property type="entry name" value="Oxysterol-binding protein-like"/>
    <property type="match status" value="1"/>
</dbReference>
<feature type="domain" description="GOLD" evidence="7">
    <location>
        <begin position="99"/>
        <end position="130"/>
    </location>
</feature>
<dbReference type="GO" id="GO:0030011">
    <property type="term" value="P:maintenance of cell polarity"/>
    <property type="evidence" value="ECO:0007669"/>
    <property type="project" value="TreeGrafter"/>
</dbReference>
<dbReference type="SUPFAM" id="SSF101576">
    <property type="entry name" value="Supernatant protein factor (SPF), C-terminal domain"/>
    <property type="match status" value="1"/>
</dbReference>
<evidence type="ECO:0000256" key="1">
    <source>
        <dbReference type="ARBA" id="ARBA00008842"/>
    </source>
</evidence>
<evidence type="ECO:0000256" key="4">
    <source>
        <dbReference type="ARBA" id="ARBA00023121"/>
    </source>
</evidence>
<evidence type="ECO:0000259" key="6">
    <source>
        <dbReference type="PROSITE" id="PS50003"/>
    </source>
</evidence>
<dbReference type="GO" id="GO:0006897">
    <property type="term" value="P:endocytosis"/>
    <property type="evidence" value="ECO:0007669"/>
    <property type="project" value="TreeGrafter"/>
</dbReference>
<evidence type="ECO:0000256" key="3">
    <source>
        <dbReference type="ARBA" id="ARBA00023055"/>
    </source>
</evidence>
<dbReference type="InterPro" id="IPR011993">
    <property type="entry name" value="PH-like_dom_sf"/>
</dbReference>
<dbReference type="Gene3D" id="2.30.29.30">
    <property type="entry name" value="Pleckstrin-homology domain (PH domain)/Phosphotyrosine-binding domain (PTB)"/>
    <property type="match status" value="1"/>
</dbReference>
<feature type="compositionally biased region" description="Basic and acidic residues" evidence="5">
    <location>
        <begin position="399"/>
        <end position="416"/>
    </location>
</feature>
<dbReference type="InterPro" id="IPR000648">
    <property type="entry name" value="Oxysterol-bd"/>
</dbReference>
<comment type="caution">
    <text evidence="8">The sequence shown here is derived from an EMBL/GenBank/DDBJ whole genome shotgun (WGS) entry which is preliminary data.</text>
</comment>
<dbReference type="EMBL" id="MCFI01000007">
    <property type="protein sequence ID" value="ORY83777.1"/>
    <property type="molecule type" value="Genomic_DNA"/>
</dbReference>
<dbReference type="PANTHER" id="PTHR10972">
    <property type="entry name" value="OXYSTEROL-BINDING PROTEIN-RELATED"/>
    <property type="match status" value="1"/>
</dbReference>
<evidence type="ECO:0000256" key="2">
    <source>
        <dbReference type="ARBA" id="ARBA00022448"/>
    </source>
</evidence>
<dbReference type="GO" id="GO:0005886">
    <property type="term" value="C:plasma membrane"/>
    <property type="evidence" value="ECO:0007669"/>
    <property type="project" value="TreeGrafter"/>
</dbReference>